<evidence type="ECO:0000313" key="5">
    <source>
        <dbReference type="Proteomes" id="UP000813444"/>
    </source>
</evidence>
<dbReference type="AlphaFoldDB" id="A0A8K0WSA5"/>
<evidence type="ECO:0000259" key="3">
    <source>
        <dbReference type="Pfam" id="PF03959"/>
    </source>
</evidence>
<evidence type="ECO:0000256" key="2">
    <source>
        <dbReference type="ARBA" id="ARBA00022801"/>
    </source>
</evidence>
<dbReference type="InterPro" id="IPR029058">
    <property type="entry name" value="AB_hydrolase_fold"/>
</dbReference>
<comment type="caution">
    <text evidence="4">The sequence shown here is derived from an EMBL/GenBank/DDBJ whole genome shotgun (WGS) entry which is preliminary data.</text>
</comment>
<protein>
    <submittedName>
        <fullName evidence="4">Serine hydrolase FSH</fullName>
    </submittedName>
</protein>
<dbReference type="Gene3D" id="3.40.50.1820">
    <property type="entry name" value="alpha/beta hydrolase"/>
    <property type="match status" value="1"/>
</dbReference>
<dbReference type="OrthoDB" id="2094269at2759"/>
<dbReference type="GO" id="GO:0005737">
    <property type="term" value="C:cytoplasm"/>
    <property type="evidence" value="ECO:0007669"/>
    <property type="project" value="TreeGrafter"/>
</dbReference>
<comment type="similarity">
    <text evidence="1">Belongs to the LovG family.</text>
</comment>
<sequence length="254" mass="28070">MAGDLSLPRILCLHGGGVNAQVFELQCRSILARLKSNFRFVFINGPFPCPAHPAIVAVYGDMGPFYRWVPWLDEHEPIEDSLAATLITERILGSMRRDPGTGPWVGVLGFSQGAKMAASLLWAQERVRELHLGDPKTNFRFGVLLAGAGPIIHLDSRVPQTRHVEGAGQMALEFTDWPADSNGDHAIRTETLHVHGLRDSGLEWHRRLFSKYCKGGSTRLMEWDGDHRVPIKTAEVAAIVKDILDMAEGVDGMT</sequence>
<organism evidence="4 5">
    <name type="scientific">Stachybotrys elegans</name>
    <dbReference type="NCBI Taxonomy" id="80388"/>
    <lineage>
        <taxon>Eukaryota</taxon>
        <taxon>Fungi</taxon>
        <taxon>Dikarya</taxon>
        <taxon>Ascomycota</taxon>
        <taxon>Pezizomycotina</taxon>
        <taxon>Sordariomycetes</taxon>
        <taxon>Hypocreomycetidae</taxon>
        <taxon>Hypocreales</taxon>
        <taxon>Stachybotryaceae</taxon>
        <taxon>Stachybotrys</taxon>
    </lineage>
</organism>
<dbReference type="Pfam" id="PF03959">
    <property type="entry name" value="FSH1"/>
    <property type="match status" value="1"/>
</dbReference>
<dbReference type="InterPro" id="IPR050593">
    <property type="entry name" value="LovG"/>
</dbReference>
<reference evidence="4" key="1">
    <citation type="journal article" date="2021" name="Nat. Commun.">
        <title>Genetic determinants of endophytism in the Arabidopsis root mycobiome.</title>
        <authorList>
            <person name="Mesny F."/>
            <person name="Miyauchi S."/>
            <person name="Thiergart T."/>
            <person name="Pickel B."/>
            <person name="Atanasova L."/>
            <person name="Karlsson M."/>
            <person name="Huettel B."/>
            <person name="Barry K.W."/>
            <person name="Haridas S."/>
            <person name="Chen C."/>
            <person name="Bauer D."/>
            <person name="Andreopoulos W."/>
            <person name="Pangilinan J."/>
            <person name="LaButti K."/>
            <person name="Riley R."/>
            <person name="Lipzen A."/>
            <person name="Clum A."/>
            <person name="Drula E."/>
            <person name="Henrissat B."/>
            <person name="Kohler A."/>
            <person name="Grigoriev I.V."/>
            <person name="Martin F.M."/>
            <person name="Hacquard S."/>
        </authorList>
    </citation>
    <scope>NUCLEOTIDE SEQUENCE</scope>
    <source>
        <strain evidence="4">MPI-CAGE-CH-0235</strain>
    </source>
</reference>
<evidence type="ECO:0000313" key="4">
    <source>
        <dbReference type="EMBL" id="KAH7320632.1"/>
    </source>
</evidence>
<accession>A0A8K0WSA5</accession>
<gene>
    <name evidence="4" type="ORF">B0I35DRAFT_198261</name>
</gene>
<dbReference type="GO" id="GO:0044550">
    <property type="term" value="P:secondary metabolite biosynthetic process"/>
    <property type="evidence" value="ECO:0007669"/>
    <property type="project" value="TreeGrafter"/>
</dbReference>
<dbReference type="SUPFAM" id="SSF53474">
    <property type="entry name" value="alpha/beta-Hydrolases"/>
    <property type="match status" value="1"/>
</dbReference>
<dbReference type="PANTHER" id="PTHR48070:SF3">
    <property type="entry name" value="ESTERASE DBAE-RELATED"/>
    <property type="match status" value="1"/>
</dbReference>
<feature type="domain" description="Serine hydrolase" evidence="3">
    <location>
        <begin position="8"/>
        <end position="237"/>
    </location>
</feature>
<name>A0A8K0WSA5_9HYPO</name>
<evidence type="ECO:0000256" key="1">
    <source>
        <dbReference type="ARBA" id="ARBA00005863"/>
    </source>
</evidence>
<dbReference type="GO" id="GO:0016787">
    <property type="term" value="F:hydrolase activity"/>
    <property type="evidence" value="ECO:0007669"/>
    <property type="project" value="UniProtKB-KW"/>
</dbReference>
<dbReference type="Proteomes" id="UP000813444">
    <property type="component" value="Unassembled WGS sequence"/>
</dbReference>
<dbReference type="InterPro" id="IPR005645">
    <property type="entry name" value="FSH-like_dom"/>
</dbReference>
<dbReference type="EMBL" id="JAGPNK010000005">
    <property type="protein sequence ID" value="KAH7320632.1"/>
    <property type="molecule type" value="Genomic_DNA"/>
</dbReference>
<dbReference type="GO" id="GO:0005634">
    <property type="term" value="C:nucleus"/>
    <property type="evidence" value="ECO:0007669"/>
    <property type="project" value="TreeGrafter"/>
</dbReference>
<keyword evidence="2 4" id="KW-0378">Hydrolase</keyword>
<proteinExistence type="inferred from homology"/>
<dbReference type="PANTHER" id="PTHR48070">
    <property type="entry name" value="ESTERASE OVCA2"/>
    <property type="match status" value="1"/>
</dbReference>
<keyword evidence="5" id="KW-1185">Reference proteome</keyword>